<organism evidence="1 2">
    <name type="scientific">Oesophagostomum dentatum</name>
    <name type="common">Nodular worm</name>
    <dbReference type="NCBI Taxonomy" id="61180"/>
    <lineage>
        <taxon>Eukaryota</taxon>
        <taxon>Metazoa</taxon>
        <taxon>Ecdysozoa</taxon>
        <taxon>Nematoda</taxon>
        <taxon>Chromadorea</taxon>
        <taxon>Rhabditida</taxon>
        <taxon>Rhabditina</taxon>
        <taxon>Rhabditomorpha</taxon>
        <taxon>Strongyloidea</taxon>
        <taxon>Strongylidae</taxon>
        <taxon>Oesophagostomum</taxon>
    </lineage>
</organism>
<proteinExistence type="predicted"/>
<sequence>MSKRTIGVGSVEYSEEKQKLDASCNCRIGRVLSAFDQIAKKNNLEKTRGRVGCNDNVEGNELVLNCAFQYLATQQQQIVQS</sequence>
<reference evidence="1 2" key="1">
    <citation type="submission" date="2014-03" db="EMBL/GenBank/DDBJ databases">
        <title>Draft genome of the hookworm Oesophagostomum dentatum.</title>
        <authorList>
            <person name="Mitreva M."/>
        </authorList>
    </citation>
    <scope>NUCLEOTIDE SEQUENCE [LARGE SCALE GENOMIC DNA]</scope>
    <source>
        <strain evidence="1 2">OD-Hann</strain>
    </source>
</reference>
<dbReference type="EMBL" id="KN552928">
    <property type="protein sequence ID" value="KHJ90536.1"/>
    <property type="molecule type" value="Genomic_DNA"/>
</dbReference>
<protein>
    <submittedName>
        <fullName evidence="1">Uncharacterized protein</fullName>
    </submittedName>
</protein>
<evidence type="ECO:0000313" key="1">
    <source>
        <dbReference type="EMBL" id="KHJ90536.1"/>
    </source>
</evidence>
<dbReference type="AlphaFoldDB" id="A0A0B1T304"/>
<accession>A0A0B1T304</accession>
<dbReference type="Proteomes" id="UP000053660">
    <property type="component" value="Unassembled WGS sequence"/>
</dbReference>
<gene>
    <name evidence="1" type="ORF">OESDEN_09620</name>
</gene>
<keyword evidence="2" id="KW-1185">Reference proteome</keyword>
<evidence type="ECO:0000313" key="2">
    <source>
        <dbReference type="Proteomes" id="UP000053660"/>
    </source>
</evidence>
<name>A0A0B1T304_OESDE</name>